<evidence type="ECO:0000256" key="5">
    <source>
        <dbReference type="ARBA" id="ARBA00023239"/>
    </source>
</evidence>
<proteinExistence type="inferred from homology"/>
<keyword evidence="3" id="KW-0276">Fatty acid metabolism</keyword>
<gene>
    <name evidence="9" type="primary">echA4</name>
    <name evidence="9" type="ordered locus">CRES_0343</name>
</gene>
<dbReference type="PROSITE" id="PS00166">
    <property type="entry name" value="ENOYL_COA_HYDRATASE"/>
    <property type="match status" value="1"/>
</dbReference>
<evidence type="ECO:0000256" key="3">
    <source>
        <dbReference type="ARBA" id="ARBA00022832"/>
    </source>
</evidence>
<dbReference type="InterPro" id="IPR029045">
    <property type="entry name" value="ClpP/crotonase-like_dom_sf"/>
</dbReference>
<comment type="similarity">
    <text evidence="2 8">Belongs to the enoyl-CoA hydratase/isomerase family.</text>
</comment>
<dbReference type="RefSeq" id="WP_013887732.1">
    <property type="nucleotide sequence ID" value="NC_015673.1"/>
</dbReference>
<evidence type="ECO:0000256" key="7">
    <source>
        <dbReference type="ARBA" id="ARBA00023717"/>
    </source>
</evidence>
<organism evidence="9 10">
    <name type="scientific">Corynebacterium resistens (strain DSM 45100 / JCM 12819 / GTC 2026 / SICGH 158)</name>
    <dbReference type="NCBI Taxonomy" id="662755"/>
    <lineage>
        <taxon>Bacteria</taxon>
        <taxon>Bacillati</taxon>
        <taxon>Actinomycetota</taxon>
        <taxon>Actinomycetes</taxon>
        <taxon>Mycobacteriales</taxon>
        <taxon>Corynebacteriaceae</taxon>
        <taxon>Corynebacterium</taxon>
    </lineage>
</organism>
<dbReference type="eggNOG" id="COG1024">
    <property type="taxonomic scope" value="Bacteria"/>
</dbReference>
<evidence type="ECO:0000256" key="6">
    <source>
        <dbReference type="ARBA" id="ARBA00023709"/>
    </source>
</evidence>
<dbReference type="AlphaFoldDB" id="F8DXG1"/>
<dbReference type="GO" id="GO:0006635">
    <property type="term" value="P:fatty acid beta-oxidation"/>
    <property type="evidence" value="ECO:0007669"/>
    <property type="project" value="TreeGrafter"/>
</dbReference>
<keyword evidence="10" id="KW-1185">Reference proteome</keyword>
<keyword evidence="5 9" id="KW-0456">Lyase</keyword>
<accession>F8DXG1</accession>
<comment type="catalytic activity">
    <reaction evidence="7">
        <text>a 4-saturated-(3S)-3-hydroxyacyl-CoA = a (3E)-enoyl-CoA + H2O</text>
        <dbReference type="Rhea" id="RHEA:20724"/>
        <dbReference type="ChEBI" id="CHEBI:15377"/>
        <dbReference type="ChEBI" id="CHEBI:58521"/>
        <dbReference type="ChEBI" id="CHEBI:137480"/>
        <dbReference type="EC" id="4.2.1.17"/>
    </reaction>
</comment>
<dbReference type="Pfam" id="PF00378">
    <property type="entry name" value="ECH_1"/>
    <property type="match status" value="1"/>
</dbReference>
<dbReference type="InterPro" id="IPR018376">
    <property type="entry name" value="Enoyl-CoA_hyd/isom_CS"/>
</dbReference>
<dbReference type="PANTHER" id="PTHR11941">
    <property type="entry name" value="ENOYL-COA HYDRATASE-RELATED"/>
    <property type="match status" value="1"/>
</dbReference>
<evidence type="ECO:0000256" key="2">
    <source>
        <dbReference type="ARBA" id="ARBA00005254"/>
    </source>
</evidence>
<dbReference type="EC" id="4.2.1.17" evidence="9"/>
<dbReference type="NCBIfam" id="NF005891">
    <property type="entry name" value="PRK07854.1"/>
    <property type="match status" value="1"/>
</dbReference>
<evidence type="ECO:0000313" key="9">
    <source>
        <dbReference type="EMBL" id="AEI08706.1"/>
    </source>
</evidence>
<name>F8DXG1_CORRG</name>
<sequence>MNQPSQTDTVLVEQRGVVTIITLNRPESRNALREQECLAMAEAVRVAGEPAGEDKANPDATAARAVLIRGEGPVFCAGADLKGAVYGDDFGGAITQMLQTIVRAPIPVIADIQGPAVGAGCQLALACDLRIFGDDAKVWIPAADHGLALDTWTHVRAKELLGGAVARNLFLGSASVGVEQAVALGFAVKRGDAAAALEFAEDVARKAPLTLAYSKAVLNHPDPHGDVELDAMFRGVWASEDVQEARRARAEKRAPRFHGR</sequence>
<dbReference type="Proteomes" id="UP000000492">
    <property type="component" value="Chromosome"/>
</dbReference>
<dbReference type="InterPro" id="IPR001753">
    <property type="entry name" value="Enoyl-CoA_hydra/iso"/>
</dbReference>
<dbReference type="SUPFAM" id="SSF52096">
    <property type="entry name" value="ClpP/crotonase"/>
    <property type="match status" value="1"/>
</dbReference>
<dbReference type="CDD" id="cd06558">
    <property type="entry name" value="crotonase-like"/>
    <property type="match status" value="1"/>
</dbReference>
<dbReference type="EMBL" id="CP002857">
    <property type="protein sequence ID" value="AEI08706.1"/>
    <property type="molecule type" value="Genomic_DNA"/>
</dbReference>
<evidence type="ECO:0000256" key="4">
    <source>
        <dbReference type="ARBA" id="ARBA00023098"/>
    </source>
</evidence>
<evidence type="ECO:0000313" key="10">
    <source>
        <dbReference type="Proteomes" id="UP000000492"/>
    </source>
</evidence>
<dbReference type="KEGG" id="crd:CRES_0343"/>
<keyword evidence="4" id="KW-0443">Lipid metabolism</keyword>
<evidence type="ECO:0000256" key="1">
    <source>
        <dbReference type="ARBA" id="ARBA00002994"/>
    </source>
</evidence>
<dbReference type="GO" id="GO:0018812">
    <property type="term" value="F:3-hydroxyacyl-CoA dehydratase activity"/>
    <property type="evidence" value="ECO:0007669"/>
    <property type="project" value="RHEA"/>
</dbReference>
<dbReference type="STRING" id="662755.CRES_0343"/>
<dbReference type="HOGENOM" id="CLU_009834_7_2_11"/>
<dbReference type="Gene3D" id="3.90.226.10">
    <property type="entry name" value="2-enoyl-CoA Hydratase, Chain A, domain 1"/>
    <property type="match status" value="1"/>
</dbReference>
<dbReference type="PANTHER" id="PTHR11941:SF169">
    <property type="entry name" value="(7AS)-7A-METHYL-1,5-DIOXO-2,3,5,6,7,7A-HEXAHYDRO-1H-INDENE-CARBOXYL-COA HYDROLASE"/>
    <property type="match status" value="1"/>
</dbReference>
<comment type="catalytic activity">
    <reaction evidence="6">
        <text>a (3S)-3-hydroxyacyl-CoA = a (2E)-enoyl-CoA + H2O</text>
        <dbReference type="Rhea" id="RHEA:16105"/>
        <dbReference type="ChEBI" id="CHEBI:15377"/>
        <dbReference type="ChEBI" id="CHEBI:57318"/>
        <dbReference type="ChEBI" id="CHEBI:58856"/>
        <dbReference type="EC" id="4.2.1.17"/>
    </reaction>
</comment>
<dbReference type="OrthoDB" id="3569436at2"/>
<comment type="function">
    <text evidence="1">Could possibly oxidize fatty acids using specific components.</text>
</comment>
<evidence type="ECO:0000256" key="8">
    <source>
        <dbReference type="RuleBase" id="RU003707"/>
    </source>
</evidence>
<protein>
    <submittedName>
        <fullName evidence="9">Enoyl-CoA hydratase</fullName>
        <ecNumber evidence="9">4.2.1.17</ecNumber>
    </submittedName>
</protein>
<reference evidence="9 10" key="1">
    <citation type="journal article" date="2012" name="BMC Genomics">
        <title>Complete genome sequence, lifestyle, and multi-drug resistance of the human pathogen Corynebacterium resistens DSM 45100 isolated from blood samples of a leukemia patient.</title>
        <authorList>
            <person name="Schroder J."/>
            <person name="Maus I."/>
            <person name="Meyer K."/>
            <person name="Wordemann S."/>
            <person name="Blom J."/>
            <person name="Jaenicke S."/>
            <person name="Schneider J."/>
            <person name="Trost E."/>
            <person name="Tauch A."/>
        </authorList>
    </citation>
    <scope>NUCLEOTIDE SEQUENCE [LARGE SCALE GENOMIC DNA]</scope>
    <source>
        <strain evidence="10">DSM 45100 / JCM 12819 / CCUG 50093 / GTC 2026 / SICGH 158</strain>
    </source>
</reference>